<keyword evidence="2" id="KW-1185">Reference proteome</keyword>
<name>A0A3E0I9P6_9PSEU</name>
<accession>A0A3E0I9P6</accession>
<evidence type="ECO:0000313" key="2">
    <source>
        <dbReference type="Proteomes" id="UP000256269"/>
    </source>
</evidence>
<sequence>MTDPKGVALPDWAWQRPEVRDALRARDMAALFKAVQQYSGASQTRIGRATGLLQGRVSEIIAGTRKVTTLELFERIADGVQMPDDARMLLGLAPQDPAGLDHLSASGRAELIAVYPSQSAALPEIRDLAGKATTVDVLAVRGLGILGMNDSVLRPSVRKATPVVRVLLLDPDSEAAHRRASEIGESYTTFSGGIRMSIERLRELAADGVQVEAHTYALLPTWRVIGLDSTLFVSAFGETHEGHTSPMYRIAGSPHGALHRGFRRFSDELRRTARRVV</sequence>
<comment type="caution">
    <text evidence="1">The sequence shown here is derived from an EMBL/GenBank/DDBJ whole genome shotgun (WGS) entry which is preliminary data.</text>
</comment>
<protein>
    <recommendedName>
        <fullName evidence="3">Helix-turn-helix protein</fullName>
    </recommendedName>
</protein>
<evidence type="ECO:0000313" key="1">
    <source>
        <dbReference type="EMBL" id="REH55452.1"/>
    </source>
</evidence>
<evidence type="ECO:0008006" key="3">
    <source>
        <dbReference type="Google" id="ProtNLM"/>
    </source>
</evidence>
<dbReference type="RefSeq" id="WP_116172366.1">
    <property type="nucleotide sequence ID" value="NZ_CP144375.1"/>
</dbReference>
<organism evidence="1 2">
    <name type="scientific">Kutzneria buriramensis</name>
    <dbReference type="NCBI Taxonomy" id="1045776"/>
    <lineage>
        <taxon>Bacteria</taxon>
        <taxon>Bacillati</taxon>
        <taxon>Actinomycetota</taxon>
        <taxon>Actinomycetes</taxon>
        <taxon>Pseudonocardiales</taxon>
        <taxon>Pseudonocardiaceae</taxon>
        <taxon>Kutzneria</taxon>
    </lineage>
</organism>
<proteinExistence type="predicted"/>
<dbReference type="AlphaFoldDB" id="A0A3E0I9P6"/>
<reference evidence="1 2" key="1">
    <citation type="submission" date="2018-08" db="EMBL/GenBank/DDBJ databases">
        <title>Genomic Encyclopedia of Archaeal and Bacterial Type Strains, Phase II (KMG-II): from individual species to whole genera.</title>
        <authorList>
            <person name="Goeker M."/>
        </authorList>
    </citation>
    <scope>NUCLEOTIDE SEQUENCE [LARGE SCALE GENOMIC DNA]</scope>
    <source>
        <strain evidence="1 2">DSM 45791</strain>
    </source>
</reference>
<dbReference type="EMBL" id="QUNO01000001">
    <property type="protein sequence ID" value="REH55452.1"/>
    <property type="molecule type" value="Genomic_DNA"/>
</dbReference>
<dbReference type="Proteomes" id="UP000256269">
    <property type="component" value="Unassembled WGS sequence"/>
</dbReference>
<gene>
    <name evidence="1" type="ORF">BCF44_101473</name>
</gene>
<dbReference type="OrthoDB" id="4522476at2"/>